<protein>
    <recommendedName>
        <fullName evidence="1">Ig-like domain-containing protein</fullName>
    </recommendedName>
</protein>
<name>A0A3B4AGC7_9GOBI</name>
<dbReference type="STRING" id="409849.ENSPMGP00000016128"/>
<proteinExistence type="predicted"/>
<accession>A0A3B4AGC7</accession>
<reference evidence="2" key="2">
    <citation type="submission" date="2025-09" db="UniProtKB">
        <authorList>
            <consortium name="Ensembl"/>
        </authorList>
    </citation>
    <scope>IDENTIFICATION</scope>
</reference>
<evidence type="ECO:0000313" key="3">
    <source>
        <dbReference type="Proteomes" id="UP000261520"/>
    </source>
</evidence>
<dbReference type="InterPro" id="IPR036179">
    <property type="entry name" value="Ig-like_dom_sf"/>
</dbReference>
<dbReference type="InterPro" id="IPR007110">
    <property type="entry name" value="Ig-like_dom"/>
</dbReference>
<sequence>NGELSQSPPSTVGQNATLQCSYRNKIFTKLYWYKQSLENTLTMASTYLDLDIYTEIHDNRSKLDNIDGKNNLEIANVQMADVAVYHCLSCVGSHIDFLAVEPGHSVVL</sequence>
<dbReference type="SMART" id="SM00409">
    <property type="entry name" value="IG"/>
    <property type="match status" value="1"/>
</dbReference>
<reference evidence="2" key="1">
    <citation type="submission" date="2025-08" db="UniProtKB">
        <authorList>
            <consortium name="Ensembl"/>
        </authorList>
    </citation>
    <scope>IDENTIFICATION</scope>
</reference>
<organism evidence="2 3">
    <name type="scientific">Periophthalmus magnuspinnatus</name>
    <dbReference type="NCBI Taxonomy" id="409849"/>
    <lineage>
        <taxon>Eukaryota</taxon>
        <taxon>Metazoa</taxon>
        <taxon>Chordata</taxon>
        <taxon>Craniata</taxon>
        <taxon>Vertebrata</taxon>
        <taxon>Euteleostomi</taxon>
        <taxon>Actinopterygii</taxon>
        <taxon>Neopterygii</taxon>
        <taxon>Teleostei</taxon>
        <taxon>Neoteleostei</taxon>
        <taxon>Acanthomorphata</taxon>
        <taxon>Gobiaria</taxon>
        <taxon>Gobiiformes</taxon>
        <taxon>Gobioidei</taxon>
        <taxon>Gobiidae</taxon>
        <taxon>Oxudercinae</taxon>
        <taxon>Periophthalmus</taxon>
    </lineage>
</organism>
<dbReference type="PROSITE" id="PS50835">
    <property type="entry name" value="IG_LIKE"/>
    <property type="match status" value="1"/>
</dbReference>
<dbReference type="Pfam" id="PF07686">
    <property type="entry name" value="V-set"/>
    <property type="match status" value="1"/>
</dbReference>
<dbReference type="InterPro" id="IPR003599">
    <property type="entry name" value="Ig_sub"/>
</dbReference>
<feature type="domain" description="Ig-like" evidence="1">
    <location>
        <begin position="13"/>
        <end position="87"/>
    </location>
</feature>
<dbReference type="InterPro" id="IPR013783">
    <property type="entry name" value="Ig-like_fold"/>
</dbReference>
<evidence type="ECO:0000259" key="1">
    <source>
        <dbReference type="PROSITE" id="PS50835"/>
    </source>
</evidence>
<dbReference type="Proteomes" id="UP000261520">
    <property type="component" value="Unplaced"/>
</dbReference>
<keyword evidence="3" id="KW-1185">Reference proteome</keyword>
<dbReference type="Gene3D" id="2.60.40.10">
    <property type="entry name" value="Immunoglobulins"/>
    <property type="match status" value="1"/>
</dbReference>
<dbReference type="SUPFAM" id="SSF48726">
    <property type="entry name" value="Immunoglobulin"/>
    <property type="match status" value="1"/>
</dbReference>
<dbReference type="InterPro" id="IPR013106">
    <property type="entry name" value="Ig_V-set"/>
</dbReference>
<dbReference type="AlphaFoldDB" id="A0A3B4AGC7"/>
<evidence type="ECO:0000313" key="2">
    <source>
        <dbReference type="Ensembl" id="ENSPMGP00000016128.1"/>
    </source>
</evidence>
<dbReference type="Ensembl" id="ENSPMGT00000017206.1">
    <property type="protein sequence ID" value="ENSPMGP00000016128.1"/>
    <property type="gene ID" value="ENSPMGG00000013236.1"/>
</dbReference>